<dbReference type="RefSeq" id="WP_136945175.1">
    <property type="nucleotide sequence ID" value="NZ_SWFM01000001.1"/>
</dbReference>
<dbReference type="GO" id="GO:0015808">
    <property type="term" value="P:L-alanine transport"/>
    <property type="evidence" value="ECO:0007669"/>
    <property type="project" value="TreeGrafter"/>
</dbReference>
<dbReference type="GO" id="GO:0016887">
    <property type="term" value="F:ATP hydrolysis activity"/>
    <property type="evidence" value="ECO:0007669"/>
    <property type="project" value="InterPro"/>
</dbReference>
<dbReference type="InterPro" id="IPR051120">
    <property type="entry name" value="ABC_AA/LPS_Transport"/>
</dbReference>
<evidence type="ECO:0000259" key="4">
    <source>
        <dbReference type="PROSITE" id="PS50893"/>
    </source>
</evidence>
<gene>
    <name evidence="5" type="ORF">FBF83_00345</name>
</gene>
<dbReference type="PANTHER" id="PTHR45772">
    <property type="entry name" value="CONSERVED COMPONENT OF ABC TRANSPORTER FOR NATURAL AMINO ACIDS-RELATED"/>
    <property type="match status" value="1"/>
</dbReference>
<comment type="caution">
    <text evidence="5">The sequence shown here is derived from an EMBL/GenBank/DDBJ whole genome shotgun (WGS) entry which is preliminary data.</text>
</comment>
<dbReference type="InterPro" id="IPR003593">
    <property type="entry name" value="AAA+_ATPase"/>
</dbReference>
<proteinExistence type="predicted"/>
<protein>
    <submittedName>
        <fullName evidence="5">ABC transporter ATP-binding protein</fullName>
    </submittedName>
</protein>
<dbReference type="GO" id="GO:1903805">
    <property type="term" value="P:L-valine import across plasma membrane"/>
    <property type="evidence" value="ECO:0007669"/>
    <property type="project" value="TreeGrafter"/>
</dbReference>
<dbReference type="PROSITE" id="PS50893">
    <property type="entry name" value="ABC_TRANSPORTER_2"/>
    <property type="match status" value="1"/>
</dbReference>
<keyword evidence="1" id="KW-0813">Transport</keyword>
<dbReference type="FunFam" id="3.40.50.300:FF:000421">
    <property type="entry name" value="Branched-chain amino acid ABC transporter ATP-binding protein"/>
    <property type="match status" value="1"/>
</dbReference>
<dbReference type="Proteomes" id="UP000310541">
    <property type="component" value="Unassembled WGS sequence"/>
</dbReference>
<keyword evidence="3 5" id="KW-0067">ATP-binding</keyword>
<dbReference type="Pfam" id="PF12399">
    <property type="entry name" value="BCA_ABC_TP_C"/>
    <property type="match status" value="1"/>
</dbReference>
<dbReference type="EMBL" id="SWFM01000001">
    <property type="protein sequence ID" value="TKD71297.1"/>
    <property type="molecule type" value="Genomic_DNA"/>
</dbReference>
<dbReference type="Gene3D" id="3.40.50.300">
    <property type="entry name" value="P-loop containing nucleotide triphosphate hydrolases"/>
    <property type="match status" value="1"/>
</dbReference>
<feature type="domain" description="ABC transporter" evidence="4">
    <location>
        <begin position="3"/>
        <end position="250"/>
    </location>
</feature>
<dbReference type="InterPro" id="IPR003439">
    <property type="entry name" value="ABC_transporter-like_ATP-bd"/>
</dbReference>
<dbReference type="SMART" id="SM00382">
    <property type="entry name" value="AAA"/>
    <property type="match status" value="1"/>
</dbReference>
<evidence type="ECO:0000313" key="5">
    <source>
        <dbReference type="EMBL" id="TKD71297.1"/>
    </source>
</evidence>
<keyword evidence="2" id="KW-0547">Nucleotide-binding</keyword>
<accession>A0A4U1MKB1</accession>
<dbReference type="GO" id="GO:0015192">
    <property type="term" value="F:L-phenylalanine transmembrane transporter activity"/>
    <property type="evidence" value="ECO:0007669"/>
    <property type="project" value="TreeGrafter"/>
</dbReference>
<dbReference type="GO" id="GO:1903806">
    <property type="term" value="P:L-isoleucine import across plasma membrane"/>
    <property type="evidence" value="ECO:0007669"/>
    <property type="project" value="TreeGrafter"/>
</dbReference>
<dbReference type="InterPro" id="IPR032823">
    <property type="entry name" value="BCA_ABC_TP_C"/>
</dbReference>
<sequence>MFFETKKITKRFGGLAAVEDVSVSFEKGSITAIIGPNGAGKSTFFNLISGIHPITSGKVLFKDNDITKMPPQQIARLGIGRTFQTTNLFEQSSVLDNVLIGHRLRTKSGIWDAIFRTAREKEEEKQSYEKAIQALEFVELMNVVEHPVSLISQEEKKRLAFALALATDPEMVLLDEPAAGVNPDETDGLAYLMRKMADHGITVCLIEHKMPMIMSLADKIVVLNHGKKIAEGPPDEIRQNEAVIQAYLGGEVHAPVKQY</sequence>
<dbReference type="GO" id="GO:0042941">
    <property type="term" value="P:D-alanine transmembrane transport"/>
    <property type="evidence" value="ECO:0007669"/>
    <property type="project" value="TreeGrafter"/>
</dbReference>
<dbReference type="OrthoDB" id="9805514at2"/>
<dbReference type="PANTHER" id="PTHR45772:SF7">
    <property type="entry name" value="AMINO ACID ABC TRANSPORTER ATP-BINDING PROTEIN"/>
    <property type="match status" value="1"/>
</dbReference>
<dbReference type="Pfam" id="PF00005">
    <property type="entry name" value="ABC_tran"/>
    <property type="match status" value="1"/>
</dbReference>
<dbReference type="GO" id="GO:0005304">
    <property type="term" value="F:L-valine transmembrane transporter activity"/>
    <property type="evidence" value="ECO:0007669"/>
    <property type="project" value="TreeGrafter"/>
</dbReference>
<organism evidence="5 6">
    <name type="scientific">Guptibacillus hwajinpoensis</name>
    <dbReference type="NCBI Taxonomy" id="208199"/>
    <lineage>
        <taxon>Bacteria</taxon>
        <taxon>Bacillati</taxon>
        <taxon>Bacillota</taxon>
        <taxon>Bacilli</taxon>
        <taxon>Bacillales</taxon>
        <taxon>Guptibacillaceae</taxon>
        <taxon>Guptibacillus</taxon>
    </lineage>
</organism>
<dbReference type="InterPro" id="IPR027417">
    <property type="entry name" value="P-loop_NTPase"/>
</dbReference>
<evidence type="ECO:0000313" key="6">
    <source>
        <dbReference type="Proteomes" id="UP000310541"/>
    </source>
</evidence>
<dbReference type="GO" id="GO:0015188">
    <property type="term" value="F:L-isoleucine transmembrane transporter activity"/>
    <property type="evidence" value="ECO:0007669"/>
    <property type="project" value="TreeGrafter"/>
</dbReference>
<dbReference type="CDD" id="cd03219">
    <property type="entry name" value="ABC_Mj1267_LivG_branched"/>
    <property type="match status" value="1"/>
</dbReference>
<dbReference type="GO" id="GO:0005886">
    <property type="term" value="C:plasma membrane"/>
    <property type="evidence" value="ECO:0007669"/>
    <property type="project" value="TreeGrafter"/>
</dbReference>
<evidence type="ECO:0000256" key="1">
    <source>
        <dbReference type="ARBA" id="ARBA00022448"/>
    </source>
</evidence>
<reference evidence="5 6" key="1">
    <citation type="submission" date="2019-04" db="EMBL/GenBank/DDBJ databases">
        <title>Genome sequence of Bacillus hwajinpoensis strain Y2.</title>
        <authorList>
            <person name="Fair J.L."/>
            <person name="Maclea K.S."/>
        </authorList>
    </citation>
    <scope>NUCLEOTIDE SEQUENCE [LARGE SCALE GENOMIC DNA]</scope>
    <source>
        <strain evidence="5 6">Y2</strain>
    </source>
</reference>
<dbReference type="SUPFAM" id="SSF52540">
    <property type="entry name" value="P-loop containing nucleoside triphosphate hydrolases"/>
    <property type="match status" value="1"/>
</dbReference>
<dbReference type="AlphaFoldDB" id="A0A4U1MKB1"/>
<evidence type="ECO:0000256" key="3">
    <source>
        <dbReference type="ARBA" id="ARBA00022840"/>
    </source>
</evidence>
<dbReference type="GO" id="GO:0005524">
    <property type="term" value="F:ATP binding"/>
    <property type="evidence" value="ECO:0007669"/>
    <property type="project" value="UniProtKB-KW"/>
</dbReference>
<evidence type="ECO:0000256" key="2">
    <source>
        <dbReference type="ARBA" id="ARBA00022741"/>
    </source>
</evidence>
<name>A0A4U1MKB1_9BACL</name>